<evidence type="ECO:0000256" key="1">
    <source>
        <dbReference type="ARBA" id="ARBA00004370"/>
    </source>
</evidence>
<evidence type="ECO:0000256" key="2">
    <source>
        <dbReference type="ARBA" id="ARBA00022741"/>
    </source>
</evidence>
<dbReference type="Gene3D" id="3.40.50.300">
    <property type="entry name" value="P-loop containing nucleotide triphosphate hydrolases"/>
    <property type="match status" value="1"/>
</dbReference>
<dbReference type="Pfam" id="PF04212">
    <property type="entry name" value="MIT"/>
    <property type="match status" value="1"/>
</dbReference>
<dbReference type="PANTHER" id="PTHR23074">
    <property type="entry name" value="AAA DOMAIN-CONTAINING"/>
    <property type="match status" value="1"/>
</dbReference>
<sequence>MKKEVEKAIELTKEAIDLDNRKEYKRSLDMYIRALQQWSMICKCNFLDLLFFLGETDTNLRDKYFNKMKQYLERAENIKSYLNTTSSNQVPAKHKSDPTTTHDNEYFNEFESLINKNSNEIQWDDIVGHDGVKIILKESILLPMKFPKLFSNKNIINYNCILLYGPPGTGKTYLANALSNEFKYHFLSISSSNILSKYYGESERYIRNLFNFCILKSPCVLFIDEIDSICNTRNVNQHEATNRIKTEFMIQINRKITVNNVKLGLNNEGNVLLLGSTNLPWLLDNAIIRRFEKRIYIPLPNQNNRFDLIKKLLTNVKHTLTDSDFLYMAENTNNFNCYDINILVKEIVLYALKKYNNNESLLNISENDLIIPSINIEDAMEVLKDFRPSVVVDDIKLYEQWTQQHGTQL</sequence>
<dbReference type="InterPro" id="IPR036181">
    <property type="entry name" value="MIT_dom_sf"/>
</dbReference>
<dbReference type="InterPro" id="IPR003593">
    <property type="entry name" value="AAA+_ATPase"/>
</dbReference>
<dbReference type="GO" id="GO:0016887">
    <property type="term" value="F:ATP hydrolysis activity"/>
    <property type="evidence" value="ECO:0007669"/>
    <property type="project" value="InterPro"/>
</dbReference>
<dbReference type="VEuPathDB" id="PiroplasmaDB:TA04080"/>
<evidence type="ECO:0000259" key="4">
    <source>
        <dbReference type="SMART" id="SM00382"/>
    </source>
</evidence>
<proteinExistence type="predicted"/>
<dbReference type="InterPro" id="IPR050304">
    <property type="entry name" value="MT-severing_AAA_ATPase"/>
</dbReference>
<dbReference type="GO" id="GO:0005524">
    <property type="term" value="F:ATP binding"/>
    <property type="evidence" value="ECO:0007669"/>
    <property type="project" value="UniProtKB-KW"/>
</dbReference>
<feature type="domain" description="AAA+ ATPase" evidence="4">
    <location>
        <begin position="157"/>
        <end position="301"/>
    </location>
</feature>
<dbReference type="EMBL" id="UIVT01000003">
    <property type="protein sequence ID" value="SVP93498.1"/>
    <property type="molecule type" value="Genomic_DNA"/>
</dbReference>
<dbReference type="CDD" id="cd02656">
    <property type="entry name" value="MIT"/>
    <property type="match status" value="1"/>
</dbReference>
<dbReference type="GO" id="GO:0016020">
    <property type="term" value="C:membrane"/>
    <property type="evidence" value="ECO:0007669"/>
    <property type="project" value="UniProtKB-SubCell"/>
</dbReference>
<dbReference type="Gene3D" id="1.10.8.60">
    <property type="match status" value="1"/>
</dbReference>
<dbReference type="PANTHER" id="PTHR23074:SF83">
    <property type="entry name" value="VACUOLAR PROTEIN SORTING-ASSOCIATED PROTEIN 4A"/>
    <property type="match status" value="1"/>
</dbReference>
<keyword evidence="2" id="KW-0547">Nucleotide-binding</keyword>
<comment type="subcellular location">
    <subcellularLocation>
        <location evidence="1">Membrane</location>
    </subcellularLocation>
</comment>
<dbReference type="AlphaFoldDB" id="A0A3B0MRD1"/>
<dbReference type="EMBL" id="UIVS01000003">
    <property type="protein sequence ID" value="SVP92693.1"/>
    <property type="molecule type" value="Genomic_DNA"/>
</dbReference>
<dbReference type="InterPro" id="IPR027417">
    <property type="entry name" value="P-loop_NTPase"/>
</dbReference>
<dbReference type="SUPFAM" id="SSF116846">
    <property type="entry name" value="MIT domain"/>
    <property type="match status" value="1"/>
</dbReference>
<evidence type="ECO:0000313" key="5">
    <source>
        <dbReference type="EMBL" id="SVP92693.1"/>
    </source>
</evidence>
<dbReference type="InterPro" id="IPR003959">
    <property type="entry name" value="ATPase_AAA_core"/>
</dbReference>
<keyword evidence="3" id="KW-0067">ATP-binding</keyword>
<organism evidence="5">
    <name type="scientific">Theileria annulata</name>
    <dbReference type="NCBI Taxonomy" id="5874"/>
    <lineage>
        <taxon>Eukaryota</taxon>
        <taxon>Sar</taxon>
        <taxon>Alveolata</taxon>
        <taxon>Apicomplexa</taxon>
        <taxon>Aconoidasida</taxon>
        <taxon>Piroplasmida</taxon>
        <taxon>Theileriidae</taxon>
        <taxon>Theileria</taxon>
    </lineage>
</organism>
<dbReference type="Pfam" id="PF09336">
    <property type="entry name" value="Vps4_C"/>
    <property type="match status" value="1"/>
</dbReference>
<dbReference type="InterPro" id="IPR015415">
    <property type="entry name" value="Spast_Vps4_C"/>
</dbReference>
<dbReference type="SUPFAM" id="SSF52540">
    <property type="entry name" value="P-loop containing nucleoside triphosphate hydrolases"/>
    <property type="match status" value="1"/>
</dbReference>
<dbReference type="Pfam" id="PF00004">
    <property type="entry name" value="AAA"/>
    <property type="match status" value="1"/>
</dbReference>
<gene>
    <name evidence="6" type="ORF">TAT_000249100</name>
    <name evidence="5" type="ORF">TAV_000249100</name>
</gene>
<accession>A0A3B0MRD1</accession>
<dbReference type="Gene3D" id="1.20.58.80">
    <property type="entry name" value="Phosphotransferase system, lactose/cellobiose-type IIA subunit"/>
    <property type="match status" value="1"/>
</dbReference>
<name>A0A3B0MRD1_THEAN</name>
<dbReference type="SMART" id="SM00382">
    <property type="entry name" value="AAA"/>
    <property type="match status" value="1"/>
</dbReference>
<evidence type="ECO:0000256" key="3">
    <source>
        <dbReference type="ARBA" id="ARBA00022840"/>
    </source>
</evidence>
<protein>
    <submittedName>
        <fullName evidence="5">AAA family ATPase, putative</fullName>
    </submittedName>
</protein>
<evidence type="ECO:0000313" key="6">
    <source>
        <dbReference type="EMBL" id="SVP93498.1"/>
    </source>
</evidence>
<reference evidence="5" key="1">
    <citation type="submission" date="2018-07" db="EMBL/GenBank/DDBJ databases">
        <authorList>
            <person name="Quirk P.G."/>
            <person name="Krulwich T.A."/>
        </authorList>
    </citation>
    <scope>NUCLEOTIDE SEQUENCE</scope>
    <source>
        <strain evidence="5">Anand</strain>
    </source>
</reference>
<dbReference type="InterPro" id="IPR007330">
    <property type="entry name" value="MIT_dom"/>
</dbReference>